<name>A0A1R0H866_9FUNG</name>
<comment type="caution">
    <text evidence="1">The sequence shown here is derived from an EMBL/GenBank/DDBJ whole genome shotgun (WGS) entry which is preliminary data.</text>
</comment>
<dbReference type="EMBL" id="LSSL01000161">
    <property type="protein sequence ID" value="OLY85301.1"/>
    <property type="molecule type" value="Genomic_DNA"/>
</dbReference>
<evidence type="ECO:0000313" key="1">
    <source>
        <dbReference type="EMBL" id="OLY85301.1"/>
    </source>
</evidence>
<organism evidence="1 2">
    <name type="scientific">Smittium mucronatum</name>
    <dbReference type="NCBI Taxonomy" id="133383"/>
    <lineage>
        <taxon>Eukaryota</taxon>
        <taxon>Fungi</taxon>
        <taxon>Fungi incertae sedis</taxon>
        <taxon>Zoopagomycota</taxon>
        <taxon>Kickxellomycotina</taxon>
        <taxon>Harpellomycetes</taxon>
        <taxon>Harpellales</taxon>
        <taxon>Legeriomycetaceae</taxon>
        <taxon>Smittium</taxon>
    </lineage>
</organism>
<accession>A0A1R0H866</accession>
<sequence length="128" mass="14956">MESEANSMLIKLTEKVNMLMRERTPEKDIADPFFTTRTPVTDLSVYPKLINAPPSIEEKLFRSPLTKEERKFAIYSCPKTISMNYKPPQLNDSASRKIKKEESTFYGIQKALSQATRSIYYYVHRRIQ</sequence>
<proteinExistence type="predicted"/>
<gene>
    <name evidence="1" type="ORF">AYI68_g508</name>
</gene>
<dbReference type="Proteomes" id="UP000187455">
    <property type="component" value="Unassembled WGS sequence"/>
</dbReference>
<evidence type="ECO:0000313" key="2">
    <source>
        <dbReference type="Proteomes" id="UP000187455"/>
    </source>
</evidence>
<reference evidence="1 2" key="1">
    <citation type="journal article" date="2016" name="Mol. Biol. Evol.">
        <title>Genome-Wide Survey of Gut Fungi (Harpellales) Reveals the First Horizontally Transferred Ubiquitin Gene from a Mosquito Host.</title>
        <authorList>
            <person name="Wang Y."/>
            <person name="White M.M."/>
            <person name="Kvist S."/>
            <person name="Moncalvo J.M."/>
        </authorList>
    </citation>
    <scope>NUCLEOTIDE SEQUENCE [LARGE SCALE GENOMIC DNA]</scope>
    <source>
        <strain evidence="1 2">ALG-7-W6</strain>
    </source>
</reference>
<dbReference type="AlphaFoldDB" id="A0A1R0H866"/>
<protein>
    <submittedName>
        <fullName evidence="1">Uncharacterized protein</fullName>
    </submittedName>
</protein>
<dbReference type="STRING" id="133383.A0A1R0H866"/>
<keyword evidence="2" id="KW-1185">Reference proteome</keyword>
<dbReference type="OrthoDB" id="5545891at2759"/>